<evidence type="ECO:0000313" key="1">
    <source>
        <dbReference type="EMBL" id="KAJ4447734.1"/>
    </source>
</evidence>
<dbReference type="EMBL" id="JAJSOF020000005">
    <property type="protein sequence ID" value="KAJ4447734.1"/>
    <property type="molecule type" value="Genomic_DNA"/>
</dbReference>
<comment type="caution">
    <text evidence="1">The sequence shown here is derived from an EMBL/GenBank/DDBJ whole genome shotgun (WGS) entry which is preliminary data.</text>
</comment>
<dbReference type="Proteomes" id="UP001148838">
    <property type="component" value="Unassembled WGS sequence"/>
</dbReference>
<name>A0ABQ8TMH2_PERAM</name>
<evidence type="ECO:0000313" key="2">
    <source>
        <dbReference type="Proteomes" id="UP001148838"/>
    </source>
</evidence>
<reference evidence="1 2" key="1">
    <citation type="journal article" date="2022" name="Allergy">
        <title>Genome assembly and annotation of Periplaneta americana reveal a comprehensive cockroach allergen profile.</title>
        <authorList>
            <person name="Wang L."/>
            <person name="Xiong Q."/>
            <person name="Saelim N."/>
            <person name="Wang L."/>
            <person name="Nong W."/>
            <person name="Wan A.T."/>
            <person name="Shi M."/>
            <person name="Liu X."/>
            <person name="Cao Q."/>
            <person name="Hui J.H.L."/>
            <person name="Sookrung N."/>
            <person name="Leung T.F."/>
            <person name="Tungtrongchitr A."/>
            <person name="Tsui S.K.W."/>
        </authorList>
    </citation>
    <scope>NUCLEOTIDE SEQUENCE [LARGE SCALE GENOMIC DNA]</scope>
    <source>
        <strain evidence="1">PWHHKU_190912</strain>
    </source>
</reference>
<keyword evidence="2" id="KW-1185">Reference proteome</keyword>
<proteinExistence type="predicted"/>
<protein>
    <submittedName>
        <fullName evidence="1">Uncharacterized protein</fullName>
    </submittedName>
</protein>
<sequence>MKRSVVFVLQARADTSIYTIEEHLIVSVSVHEKQRTDETYEEIRENFFYRFNKAAPNEANHRKLEKKTVFLNRLYRLLKAKRSGRPRKYVDDDVNGRLNESLERSPMKSTKKRLAKMQSPRTTLCRWMNYVEQFYRERFSESLVRSLLKCSGGASNCAWKIMVQVPKCYSFVNDINRPI</sequence>
<gene>
    <name evidence="1" type="ORF">ANN_09742</name>
</gene>
<organism evidence="1 2">
    <name type="scientific">Periplaneta americana</name>
    <name type="common">American cockroach</name>
    <name type="synonym">Blatta americana</name>
    <dbReference type="NCBI Taxonomy" id="6978"/>
    <lineage>
        <taxon>Eukaryota</taxon>
        <taxon>Metazoa</taxon>
        <taxon>Ecdysozoa</taxon>
        <taxon>Arthropoda</taxon>
        <taxon>Hexapoda</taxon>
        <taxon>Insecta</taxon>
        <taxon>Pterygota</taxon>
        <taxon>Neoptera</taxon>
        <taxon>Polyneoptera</taxon>
        <taxon>Dictyoptera</taxon>
        <taxon>Blattodea</taxon>
        <taxon>Blattoidea</taxon>
        <taxon>Blattidae</taxon>
        <taxon>Blattinae</taxon>
        <taxon>Periplaneta</taxon>
    </lineage>
</organism>
<accession>A0ABQ8TMH2</accession>